<comment type="similarity">
    <text evidence="2 4">Belongs to the thiolase-like superfamily. Beta-ketoacyl-ACP synthases family.</text>
</comment>
<dbReference type="Proteomes" id="UP001239019">
    <property type="component" value="Unassembled WGS sequence"/>
</dbReference>
<dbReference type="PANTHER" id="PTHR11712">
    <property type="entry name" value="POLYKETIDE SYNTHASE-RELATED"/>
    <property type="match status" value="1"/>
</dbReference>
<comment type="caution">
    <text evidence="6">The sequence shown here is derived from an EMBL/GenBank/DDBJ whole genome shotgun (WGS) entry which is preliminary data.</text>
</comment>
<dbReference type="RefSeq" id="WP_306728500.1">
    <property type="nucleotide sequence ID" value="NZ_JAVDDT010000005.1"/>
</dbReference>
<dbReference type="InterPro" id="IPR000794">
    <property type="entry name" value="Beta-ketoacyl_synthase"/>
</dbReference>
<dbReference type="EMBL" id="JAVDDT010000005">
    <property type="protein sequence ID" value="MDQ2070001.1"/>
    <property type="molecule type" value="Genomic_DNA"/>
</dbReference>
<evidence type="ECO:0000256" key="4">
    <source>
        <dbReference type="RuleBase" id="RU003694"/>
    </source>
</evidence>
<organism evidence="6 7">
    <name type="scientific">Natronospira bacteriovora</name>
    <dbReference type="NCBI Taxonomy" id="3069753"/>
    <lineage>
        <taxon>Bacteria</taxon>
        <taxon>Pseudomonadati</taxon>
        <taxon>Pseudomonadota</taxon>
        <taxon>Gammaproteobacteria</taxon>
        <taxon>Natronospirales</taxon>
        <taxon>Natronospiraceae</taxon>
        <taxon>Natronospira</taxon>
    </lineage>
</organism>
<evidence type="ECO:0000313" key="6">
    <source>
        <dbReference type="EMBL" id="MDQ2070001.1"/>
    </source>
</evidence>
<feature type="domain" description="Ketosynthase family 3 (KS3)" evidence="5">
    <location>
        <begin position="1"/>
        <end position="375"/>
    </location>
</feature>
<dbReference type="InterPro" id="IPR014030">
    <property type="entry name" value="Ketoacyl_synth_N"/>
</dbReference>
<dbReference type="InterPro" id="IPR014031">
    <property type="entry name" value="Ketoacyl_synth_C"/>
</dbReference>
<dbReference type="PROSITE" id="PS00606">
    <property type="entry name" value="KS3_1"/>
    <property type="match status" value="1"/>
</dbReference>
<dbReference type="InterPro" id="IPR020841">
    <property type="entry name" value="PKS_Beta-ketoAc_synthase_dom"/>
</dbReference>
<dbReference type="Pfam" id="PF02801">
    <property type="entry name" value="Ketoacyl-synt_C"/>
    <property type="match status" value="1"/>
</dbReference>
<dbReference type="PROSITE" id="PS52004">
    <property type="entry name" value="KS3_2"/>
    <property type="match status" value="1"/>
</dbReference>
<dbReference type="InterPro" id="IPR018201">
    <property type="entry name" value="Ketoacyl_synth_AS"/>
</dbReference>
<dbReference type="Pfam" id="PF00109">
    <property type="entry name" value="ketoacyl-synt"/>
    <property type="match status" value="1"/>
</dbReference>
<evidence type="ECO:0000256" key="2">
    <source>
        <dbReference type="ARBA" id="ARBA00008467"/>
    </source>
</evidence>
<dbReference type="SMART" id="SM00825">
    <property type="entry name" value="PKS_KS"/>
    <property type="match status" value="1"/>
</dbReference>
<evidence type="ECO:0000256" key="3">
    <source>
        <dbReference type="ARBA" id="ARBA00022679"/>
    </source>
</evidence>
<comment type="pathway">
    <text evidence="1">Lipid metabolism; fatty acid biosynthesis.</text>
</comment>
<sequence length="375" mass="39507">MTMPNAIQAVHLIGGDLACAAESPARALRDYSAGALPSWPRQPVPGYPGVERPYACLHDALDADQALDQVLTSALDQAGLDRRARQEAAVILGTSSLDIGRDERRSRERLRTNPDAPLLEDARWGFMLAHLCQKHGLNGPQYTFNTACSSSANALLYAQRMLSLGTVPAAIVIGFDVYTGISFSGFHGLMLLAREHYRPFDAEREGIVIGEGVAAAVLSRSDDRALARLDGGQSAIDPTGVTVASEDSLVTVMQGALDACAAVEPFAIKAHGTGTPGNDSTEAAAIHRVFGDGHPPFFSIKGGLGHTLGACGLAELLALMDCRNQGFLPASIAFRSVDDALPVQPLANPMAFEGGPLLLNYFGFGGNNTSLVVTL</sequence>
<evidence type="ECO:0000313" key="7">
    <source>
        <dbReference type="Proteomes" id="UP001239019"/>
    </source>
</evidence>
<proteinExistence type="inferred from homology"/>
<evidence type="ECO:0000259" key="5">
    <source>
        <dbReference type="PROSITE" id="PS52004"/>
    </source>
</evidence>
<dbReference type="Gene3D" id="3.40.47.10">
    <property type="match status" value="1"/>
</dbReference>
<dbReference type="InterPro" id="IPR016039">
    <property type="entry name" value="Thiolase-like"/>
</dbReference>
<name>A0ABU0W7J3_9GAMM</name>
<evidence type="ECO:0000256" key="1">
    <source>
        <dbReference type="ARBA" id="ARBA00005194"/>
    </source>
</evidence>
<dbReference type="SUPFAM" id="SSF53901">
    <property type="entry name" value="Thiolase-like"/>
    <property type="match status" value="2"/>
</dbReference>
<dbReference type="PANTHER" id="PTHR11712:SF320">
    <property type="entry name" value="BETA-KETOACYL SYNTHASE"/>
    <property type="match status" value="1"/>
</dbReference>
<gene>
    <name evidence="6" type="ORF">RBH19_08950</name>
</gene>
<protein>
    <submittedName>
        <fullName evidence="6">Beta-ketoacyl synthase N-terminal-like domain-containing protein</fullName>
    </submittedName>
</protein>
<accession>A0ABU0W7J3</accession>
<keyword evidence="7" id="KW-1185">Reference proteome</keyword>
<reference evidence="6 7" key="1">
    <citation type="submission" date="2023-08" db="EMBL/GenBank/DDBJ databases">
        <title>Whole-genome sequencing of halo(alkali)philic microorganisms from hypersaline lakes.</title>
        <authorList>
            <person name="Sorokin D.Y."/>
            <person name="Abbas B."/>
            <person name="Merkel A.Y."/>
        </authorList>
    </citation>
    <scope>NUCLEOTIDE SEQUENCE [LARGE SCALE GENOMIC DNA]</scope>
    <source>
        <strain evidence="6 7">AB-CW4</strain>
    </source>
</reference>
<keyword evidence="3 4" id="KW-0808">Transferase</keyword>